<reference evidence="3" key="1">
    <citation type="submission" date="2022-04" db="EMBL/GenBank/DDBJ databases">
        <title>Carnegiea gigantea Genome sequencing and assembly v2.</title>
        <authorList>
            <person name="Copetti D."/>
            <person name="Sanderson M.J."/>
            <person name="Burquez A."/>
            <person name="Wojciechowski M.F."/>
        </authorList>
    </citation>
    <scope>NUCLEOTIDE SEQUENCE</scope>
    <source>
        <strain evidence="3">SGP5-SGP5p</strain>
        <tissue evidence="3">Aerial part</tissue>
    </source>
</reference>
<dbReference type="Pfam" id="PF13812">
    <property type="entry name" value="PPR_3"/>
    <property type="match status" value="1"/>
</dbReference>
<keyword evidence="4" id="KW-1185">Reference proteome</keyword>
<dbReference type="GO" id="GO:0009451">
    <property type="term" value="P:RNA modification"/>
    <property type="evidence" value="ECO:0007669"/>
    <property type="project" value="InterPro"/>
</dbReference>
<dbReference type="InterPro" id="IPR046960">
    <property type="entry name" value="PPR_At4g14850-like_plant"/>
</dbReference>
<dbReference type="GO" id="GO:0099402">
    <property type="term" value="P:plant organ development"/>
    <property type="evidence" value="ECO:0007669"/>
    <property type="project" value="UniProtKB-ARBA"/>
</dbReference>
<dbReference type="Pfam" id="PF01535">
    <property type="entry name" value="PPR"/>
    <property type="match status" value="1"/>
</dbReference>
<dbReference type="PANTHER" id="PTHR47926">
    <property type="entry name" value="PENTATRICOPEPTIDE REPEAT-CONTAINING PROTEIN"/>
    <property type="match status" value="1"/>
</dbReference>
<dbReference type="PROSITE" id="PS51375">
    <property type="entry name" value="PPR"/>
    <property type="match status" value="2"/>
</dbReference>
<dbReference type="InterPro" id="IPR011990">
    <property type="entry name" value="TPR-like_helical_dom_sf"/>
</dbReference>
<evidence type="ECO:0000256" key="2">
    <source>
        <dbReference type="PROSITE-ProRule" id="PRU00708"/>
    </source>
</evidence>
<gene>
    <name evidence="3" type="ORF">Cgig2_022869</name>
</gene>
<dbReference type="InterPro" id="IPR002885">
    <property type="entry name" value="PPR_rpt"/>
</dbReference>
<dbReference type="PANTHER" id="PTHR47926:SF418">
    <property type="entry name" value="(WILD MALAYSIAN BANANA) HYPOTHETICAL PROTEIN"/>
    <property type="match status" value="1"/>
</dbReference>
<proteinExistence type="predicted"/>
<protein>
    <recommendedName>
        <fullName evidence="5">Pentatricopeptide repeat-containing protein</fullName>
    </recommendedName>
</protein>
<evidence type="ECO:0008006" key="5">
    <source>
        <dbReference type="Google" id="ProtNLM"/>
    </source>
</evidence>
<feature type="repeat" description="PPR" evidence="2">
    <location>
        <begin position="39"/>
        <end position="73"/>
    </location>
</feature>
<dbReference type="GO" id="GO:0003723">
    <property type="term" value="F:RNA binding"/>
    <property type="evidence" value="ECO:0007669"/>
    <property type="project" value="InterPro"/>
</dbReference>
<organism evidence="3 4">
    <name type="scientific">Carnegiea gigantea</name>
    <dbReference type="NCBI Taxonomy" id="171969"/>
    <lineage>
        <taxon>Eukaryota</taxon>
        <taxon>Viridiplantae</taxon>
        <taxon>Streptophyta</taxon>
        <taxon>Embryophyta</taxon>
        <taxon>Tracheophyta</taxon>
        <taxon>Spermatophyta</taxon>
        <taxon>Magnoliopsida</taxon>
        <taxon>eudicotyledons</taxon>
        <taxon>Gunneridae</taxon>
        <taxon>Pentapetalae</taxon>
        <taxon>Caryophyllales</taxon>
        <taxon>Cactineae</taxon>
        <taxon>Cactaceae</taxon>
        <taxon>Cactoideae</taxon>
        <taxon>Echinocereeae</taxon>
        <taxon>Carnegiea</taxon>
    </lineage>
</organism>
<dbReference type="FunFam" id="1.25.40.10:FF:000158">
    <property type="entry name" value="pentatricopeptide repeat-containing protein At2g33680"/>
    <property type="match status" value="1"/>
</dbReference>
<sequence>MAIQLYLSCLATSSTCMLNVDIGVGASSCFSKTRDGFKNVVTWTSLITRLSHHNMPIDALELFNQMRASGPYPNQFTFSAILTACADMMDSAHGIRMHGSINAIKLFSRIDEKGLVTWNVMIIGLVQDDNFEEGFKYFAFMTSQGILPDEASFSTATHACGGIAALNQGTLIHNLIMKSGFERNMSIASSFITMYSKGGSLMEAHRQHGHSNQVIELLENMLHQGIRPHYITFVCLLSACVHTGGVEGFAHFDSITAVHKIEISPEHYATMVDMLGRAGQLEEAIRFIASMPIKPGPSVWGALLGACRKHGYFEMPREAAEKLFQIGPTNQETI</sequence>
<keyword evidence="1" id="KW-0677">Repeat</keyword>
<dbReference type="OrthoDB" id="1853681at2759"/>
<dbReference type="Proteomes" id="UP001153076">
    <property type="component" value="Unassembled WGS sequence"/>
</dbReference>
<accession>A0A9Q1KNY3</accession>
<evidence type="ECO:0000313" key="4">
    <source>
        <dbReference type="Proteomes" id="UP001153076"/>
    </source>
</evidence>
<comment type="caution">
    <text evidence="3">The sequence shown here is derived from an EMBL/GenBank/DDBJ whole genome shotgun (WGS) entry which is preliminary data.</text>
</comment>
<dbReference type="EMBL" id="JAKOGI010000041">
    <property type="protein sequence ID" value="KAJ8447140.1"/>
    <property type="molecule type" value="Genomic_DNA"/>
</dbReference>
<feature type="repeat" description="PPR" evidence="2">
    <location>
        <begin position="114"/>
        <end position="148"/>
    </location>
</feature>
<evidence type="ECO:0000313" key="3">
    <source>
        <dbReference type="EMBL" id="KAJ8447140.1"/>
    </source>
</evidence>
<dbReference type="AlphaFoldDB" id="A0A9Q1KNY3"/>
<dbReference type="NCBIfam" id="TIGR00756">
    <property type="entry name" value="PPR"/>
    <property type="match status" value="2"/>
</dbReference>
<dbReference type="Pfam" id="PF13041">
    <property type="entry name" value="PPR_2"/>
    <property type="match status" value="2"/>
</dbReference>
<dbReference type="Gene3D" id="1.25.40.10">
    <property type="entry name" value="Tetratricopeptide repeat domain"/>
    <property type="match status" value="2"/>
</dbReference>
<evidence type="ECO:0000256" key="1">
    <source>
        <dbReference type="ARBA" id="ARBA00022737"/>
    </source>
</evidence>
<name>A0A9Q1KNY3_9CARY</name>